<dbReference type="SUPFAM" id="SSF88697">
    <property type="entry name" value="PUA domain-like"/>
    <property type="match status" value="1"/>
</dbReference>
<dbReference type="EMBL" id="CP020477">
    <property type="protein sequence ID" value="ARM75632.1"/>
    <property type="molecule type" value="Genomic_DNA"/>
</dbReference>
<name>A0A1W6JZG6_9CREN</name>
<evidence type="ECO:0000313" key="3">
    <source>
        <dbReference type="Proteomes" id="UP000193404"/>
    </source>
</evidence>
<dbReference type="GeneID" id="41590452"/>
<dbReference type="AlphaFoldDB" id="A0A1W6JZG6"/>
<sequence>MTYWLIPIQEDMWDTIRDEGVYGYKSKLDQYIQKGDFLIIYVSKYYAKIYGGKVVGIARVISDWYFDETPVFPEEKVRNKGIYPYRVKLQMLVSGVCDFKTILDKINFIEDKAQIAKYLRNAPANLKRPIPEEDAKIIEQCVAQG</sequence>
<evidence type="ECO:0000259" key="1">
    <source>
        <dbReference type="Pfam" id="PF01878"/>
    </source>
</evidence>
<accession>A0A1W6JZG6</accession>
<feature type="domain" description="EVE" evidence="1">
    <location>
        <begin position="2"/>
        <end position="141"/>
    </location>
</feature>
<dbReference type="InterPro" id="IPR002740">
    <property type="entry name" value="EVE_domain"/>
</dbReference>
<dbReference type="KEGG" id="aman:B6F84_05990"/>
<protein>
    <submittedName>
        <fullName evidence="2">EVE domain-containing protein</fullName>
    </submittedName>
</protein>
<dbReference type="CDD" id="cd21132">
    <property type="entry name" value="EVE-like"/>
    <property type="match status" value="1"/>
</dbReference>
<dbReference type="Pfam" id="PF01878">
    <property type="entry name" value="EVE"/>
    <property type="match status" value="1"/>
</dbReference>
<reference evidence="2 3" key="1">
    <citation type="submission" date="2017-03" db="EMBL/GenBank/DDBJ databases">
        <title>Sulfur activation and transportation mechanism of thermophilic Archaea Acidianus manzaensis YN-25.</title>
        <authorList>
            <person name="Ma Y."/>
            <person name="Yang Y."/>
            <person name="Xia J."/>
        </authorList>
    </citation>
    <scope>NUCLEOTIDE SEQUENCE [LARGE SCALE GENOMIC DNA]</scope>
    <source>
        <strain evidence="2 3">YN-25</strain>
    </source>
</reference>
<dbReference type="PANTHER" id="PTHR39661:SF1">
    <property type="entry name" value="UPF0310 PROTEIN MJECL36"/>
    <property type="match status" value="1"/>
</dbReference>
<proteinExistence type="predicted"/>
<dbReference type="InterPro" id="IPR015947">
    <property type="entry name" value="PUA-like_sf"/>
</dbReference>
<organism evidence="2 3">
    <name type="scientific">Acidianus manzaensis</name>
    <dbReference type="NCBI Taxonomy" id="282676"/>
    <lineage>
        <taxon>Archaea</taxon>
        <taxon>Thermoproteota</taxon>
        <taxon>Thermoprotei</taxon>
        <taxon>Sulfolobales</taxon>
        <taxon>Sulfolobaceae</taxon>
        <taxon>Acidianus</taxon>
    </lineage>
</organism>
<gene>
    <name evidence="2" type="ORF">B6F84_05990</name>
</gene>
<dbReference type="Proteomes" id="UP000193404">
    <property type="component" value="Chromosome"/>
</dbReference>
<dbReference type="NCBIfam" id="NF002008">
    <property type="entry name" value="PRK00809.1"/>
    <property type="match status" value="1"/>
</dbReference>
<evidence type="ECO:0000313" key="2">
    <source>
        <dbReference type="EMBL" id="ARM75632.1"/>
    </source>
</evidence>
<dbReference type="RefSeq" id="WP_148691405.1">
    <property type="nucleotide sequence ID" value="NZ_CP020477.1"/>
</dbReference>
<dbReference type="PANTHER" id="PTHR39661">
    <property type="entry name" value="UPF0310 PROTEIN MJECL36"/>
    <property type="match status" value="1"/>
</dbReference>
<dbReference type="OrthoDB" id="35872at2157"/>
<dbReference type="Gene3D" id="3.10.590.10">
    <property type="entry name" value="ph1033 like domains"/>
    <property type="match status" value="1"/>
</dbReference>
<keyword evidence="3" id="KW-1185">Reference proteome</keyword>